<dbReference type="AlphaFoldDB" id="A0A9P1FTT9"/>
<accession>A0A9P1FTT9</accession>
<dbReference type="EMBL" id="CAMXCT020001213">
    <property type="protein sequence ID" value="CAL1141266.1"/>
    <property type="molecule type" value="Genomic_DNA"/>
</dbReference>
<comment type="caution">
    <text evidence="1">The sequence shown here is derived from an EMBL/GenBank/DDBJ whole genome shotgun (WGS) entry which is preliminary data.</text>
</comment>
<dbReference type="Proteomes" id="UP001152797">
    <property type="component" value="Unassembled WGS sequence"/>
</dbReference>
<proteinExistence type="predicted"/>
<evidence type="ECO:0000313" key="3">
    <source>
        <dbReference type="Proteomes" id="UP001152797"/>
    </source>
</evidence>
<dbReference type="EMBL" id="CAMXCT010001213">
    <property type="protein sequence ID" value="CAI3987891.1"/>
    <property type="molecule type" value="Genomic_DNA"/>
</dbReference>
<reference evidence="1" key="1">
    <citation type="submission" date="2022-10" db="EMBL/GenBank/DDBJ databases">
        <authorList>
            <person name="Chen Y."/>
            <person name="Dougan E. K."/>
            <person name="Chan C."/>
            <person name="Rhodes N."/>
            <person name="Thang M."/>
        </authorList>
    </citation>
    <scope>NUCLEOTIDE SEQUENCE</scope>
</reference>
<protein>
    <submittedName>
        <fullName evidence="2">C3H1-type domain-containing protein</fullName>
    </submittedName>
</protein>
<sequence>MIDESDKGGSDGLVQLSSTLRTLSTLTSDPGDVVPEELAEGWRQVSQLLNEADCKVSDLLAVTRAAQQERMDEQLLHSTLQGWNRQLLALKSGACALLPLAWSTSVSSRHAVLVVLRRRGDYGTLALVNLAGSGSEYHPQQLSDCATRPWRQISPVTCSSIPWSRLSSTVFWLFMLRPLVTGLALDEPHPALLYEALLPFLTKKDGEFFDGNLSMRML</sequence>
<name>A0A9P1FTT9_9DINO</name>
<gene>
    <name evidence="1" type="ORF">C1SCF055_LOCUS15129</name>
</gene>
<organism evidence="1">
    <name type="scientific">Cladocopium goreaui</name>
    <dbReference type="NCBI Taxonomy" id="2562237"/>
    <lineage>
        <taxon>Eukaryota</taxon>
        <taxon>Sar</taxon>
        <taxon>Alveolata</taxon>
        <taxon>Dinophyceae</taxon>
        <taxon>Suessiales</taxon>
        <taxon>Symbiodiniaceae</taxon>
        <taxon>Cladocopium</taxon>
    </lineage>
</organism>
<dbReference type="EMBL" id="CAMXCT030001213">
    <property type="protein sequence ID" value="CAL4775203.1"/>
    <property type="molecule type" value="Genomic_DNA"/>
</dbReference>
<evidence type="ECO:0000313" key="2">
    <source>
        <dbReference type="EMBL" id="CAL4775203.1"/>
    </source>
</evidence>
<evidence type="ECO:0000313" key="1">
    <source>
        <dbReference type="EMBL" id="CAI3987891.1"/>
    </source>
</evidence>
<keyword evidence="3" id="KW-1185">Reference proteome</keyword>
<reference evidence="2 3" key="2">
    <citation type="submission" date="2024-05" db="EMBL/GenBank/DDBJ databases">
        <authorList>
            <person name="Chen Y."/>
            <person name="Shah S."/>
            <person name="Dougan E. K."/>
            <person name="Thang M."/>
            <person name="Chan C."/>
        </authorList>
    </citation>
    <scope>NUCLEOTIDE SEQUENCE [LARGE SCALE GENOMIC DNA]</scope>
</reference>